<evidence type="ECO:0000256" key="17">
    <source>
        <dbReference type="ARBA" id="ARBA00064647"/>
    </source>
</evidence>
<keyword evidence="9 19" id="KW-1133">Transmembrane helix</keyword>
<evidence type="ECO:0000256" key="15">
    <source>
        <dbReference type="ARBA" id="ARBA00032201"/>
    </source>
</evidence>
<keyword evidence="8" id="KW-0999">Mitochondrion inner membrane</keyword>
<evidence type="ECO:0000256" key="18">
    <source>
        <dbReference type="ARBA" id="ARBA00070733"/>
    </source>
</evidence>
<keyword evidence="3" id="KW-0813">Transport</keyword>
<evidence type="ECO:0000256" key="12">
    <source>
        <dbReference type="ARBA" id="ARBA00023128"/>
    </source>
</evidence>
<keyword evidence="11" id="KW-0406">Ion transport</keyword>
<comment type="subunit">
    <text evidence="17">Component of the ATP synthase complex composed at least of ATP5F1A/subunit alpha, ATP5F1B/subunit beta, ATP5MC1/subunit c (homooctomer), MT-ATP6/subunit a, MT-ATP8/subunit 8, ATP5ME/subunit e, ATP5MF/subunit f, ATP5MG/subunit g, ATP5MK/subunit k, ATP5MJ/subunit j, ATP5F1C/subunit gamma, ATP5F1D/subunit delta, ATP5F1E/subunit epsilon, ATP5PF/subunit F6, ATP5PB/subunit b, ATP5PD/subunit d, ATP5PO/subunit OSCP. ATP synthase complex consists of a soluble F(1) head domain (subunits alpha(3) and beta(3)) - the catalytic core - and a membrane F(0) domain - the membrane proton channel (subunits c, a, 8, e, f, g, k and j). These two domains are linked by a central stalk (subunits gamma, delta, and epsilon) rotating inside the F1 region and a stationary peripheral stalk (subunits F6, b, d, and OSCP).</text>
</comment>
<reference evidence="20" key="2">
    <citation type="submission" date="2025-08" db="UniProtKB">
        <authorList>
            <consortium name="Ensembl"/>
        </authorList>
    </citation>
    <scope>IDENTIFICATION</scope>
</reference>
<keyword evidence="12" id="KW-0496">Mitochondrion</keyword>
<evidence type="ECO:0000256" key="5">
    <source>
        <dbReference type="ARBA" id="ARBA00022553"/>
    </source>
</evidence>
<dbReference type="GO" id="GO:0042776">
    <property type="term" value="P:proton motive force-driven mitochondrial ATP synthesis"/>
    <property type="evidence" value="ECO:0007669"/>
    <property type="project" value="TreeGrafter"/>
</dbReference>
<evidence type="ECO:0000313" key="20">
    <source>
        <dbReference type="Ensembl" id="ENSBIXP00000000289.1"/>
    </source>
</evidence>
<dbReference type="InterPro" id="IPR019344">
    <property type="entry name" value="F1F0-ATPsyn_F_prd"/>
</dbReference>
<evidence type="ECO:0000256" key="19">
    <source>
        <dbReference type="SAM" id="Phobius"/>
    </source>
</evidence>
<name>A0A4W2BKE6_BOBOX</name>
<evidence type="ECO:0000313" key="21">
    <source>
        <dbReference type="Proteomes" id="UP000314981"/>
    </source>
</evidence>
<evidence type="ECO:0000256" key="1">
    <source>
        <dbReference type="ARBA" id="ARBA00004434"/>
    </source>
</evidence>
<reference evidence="20 21" key="1">
    <citation type="submission" date="2018-11" db="EMBL/GenBank/DDBJ databases">
        <title>Haplotype-resolved cattle genomes.</title>
        <authorList>
            <person name="Low W.Y."/>
            <person name="Tearle R."/>
            <person name="Bickhart D.M."/>
            <person name="Rosen B.D."/>
            <person name="Koren S."/>
            <person name="Rhie A."/>
            <person name="Hiendleder S."/>
            <person name="Phillippy A.M."/>
            <person name="Smith T.P.L."/>
            <person name="Williams J.L."/>
        </authorList>
    </citation>
    <scope>NUCLEOTIDE SEQUENCE [LARGE SCALE GENOMIC DNA]</scope>
</reference>
<accession>A0A4W2BKE6</accession>
<evidence type="ECO:0000256" key="8">
    <source>
        <dbReference type="ARBA" id="ARBA00022792"/>
    </source>
</evidence>
<dbReference type="Proteomes" id="UP000314981">
    <property type="component" value="Chromosome 25"/>
</dbReference>
<keyword evidence="13 19" id="KW-0472">Membrane</keyword>
<dbReference type="GO" id="GO:0005743">
    <property type="term" value="C:mitochondrial inner membrane"/>
    <property type="evidence" value="ECO:0007669"/>
    <property type="project" value="UniProtKB-SubCell"/>
</dbReference>
<dbReference type="Ensembl" id="ENSBIXT00000053429.1">
    <property type="protein sequence ID" value="ENSBIXP00000000289.1"/>
    <property type="gene ID" value="ENSBIXG00000030007.1"/>
</dbReference>
<comment type="function">
    <text evidence="16">Subunit f, of the mitochondrial membrane ATP synthase complex (F(1)F(0) ATP synthase or Complex V) that produces ATP from ADP in the presence of a proton gradient across the membrane which is generated by electron transport complexes of the respiratory chain. ATP synthase complex consist of a soluble F(1) head domain - the catalytic core - and a membrane F(1) domain - the membrane proton channel. These two domains are linked by a central stalk rotating inside the F(1) region and a stationary peripheral stalk. During catalysis, ATP synthesis in the catalytic domain of F(1) is coupled via a rotary mechanism of the central stalk subunits to proton translocation. In vivo, can only synthesize ATP although its ATP hydrolase activity can be activated artificially in vitro. Part of the complex F(0) domain.</text>
</comment>
<evidence type="ECO:0000256" key="9">
    <source>
        <dbReference type="ARBA" id="ARBA00022989"/>
    </source>
</evidence>
<dbReference type="PANTHER" id="PTHR13080">
    <property type="entry name" value="ATP SYNTHASE F CHAIN, MITOCHONDRIAL-RELATED"/>
    <property type="match status" value="1"/>
</dbReference>
<keyword evidence="5" id="KW-0597">Phosphoprotein</keyword>
<evidence type="ECO:0000256" key="10">
    <source>
        <dbReference type="ARBA" id="ARBA00022990"/>
    </source>
</evidence>
<proteinExistence type="inferred from homology"/>
<protein>
    <recommendedName>
        <fullName evidence="18">ATP synthase F(0) complex subunit f, mitochondrial</fullName>
    </recommendedName>
    <alternativeName>
        <fullName evidence="15">ATP synthase membrane subunit f</fullName>
    </alternativeName>
</protein>
<organism evidence="20 21">
    <name type="scientific">Bos indicus x Bos taurus</name>
    <name type="common">Hybrid cattle</name>
    <dbReference type="NCBI Taxonomy" id="30522"/>
    <lineage>
        <taxon>Eukaryota</taxon>
        <taxon>Metazoa</taxon>
        <taxon>Chordata</taxon>
        <taxon>Craniata</taxon>
        <taxon>Vertebrata</taxon>
        <taxon>Euteleostomi</taxon>
        <taxon>Mammalia</taxon>
        <taxon>Eutheria</taxon>
        <taxon>Laurasiatheria</taxon>
        <taxon>Artiodactyla</taxon>
        <taxon>Ruminantia</taxon>
        <taxon>Pecora</taxon>
        <taxon>Bovidae</taxon>
        <taxon>Bovinae</taxon>
        <taxon>Bos</taxon>
    </lineage>
</organism>
<evidence type="ECO:0000256" key="4">
    <source>
        <dbReference type="ARBA" id="ARBA00022547"/>
    </source>
</evidence>
<keyword evidence="14" id="KW-0066">ATP synthesis</keyword>
<evidence type="ECO:0000256" key="2">
    <source>
        <dbReference type="ARBA" id="ARBA00005895"/>
    </source>
</evidence>
<evidence type="ECO:0000256" key="16">
    <source>
        <dbReference type="ARBA" id="ARBA00054012"/>
    </source>
</evidence>
<dbReference type="OMA" id="YKELKCE"/>
<dbReference type="GO" id="GO:0045259">
    <property type="term" value="C:proton-transporting ATP synthase complex"/>
    <property type="evidence" value="ECO:0007669"/>
    <property type="project" value="UniProtKB-KW"/>
</dbReference>
<comment type="subcellular location">
    <subcellularLocation>
        <location evidence="1">Mitochondrion inner membrane</location>
        <topology evidence="1">Single-pass membrane protein</topology>
    </subcellularLocation>
</comment>
<keyword evidence="21" id="KW-1185">Reference proteome</keyword>
<evidence type="ECO:0000256" key="13">
    <source>
        <dbReference type="ARBA" id="ARBA00023136"/>
    </source>
</evidence>
<dbReference type="PANTHER" id="PTHR13080:SF16">
    <property type="entry name" value="ATP SYNTHASE SUBUNIT F, MITOCHONDRIAL"/>
    <property type="match status" value="1"/>
</dbReference>
<evidence type="ECO:0000256" key="6">
    <source>
        <dbReference type="ARBA" id="ARBA00022692"/>
    </source>
</evidence>
<dbReference type="AlphaFoldDB" id="A0A4W2BKE6"/>
<keyword evidence="6 19" id="KW-0812">Transmembrane</keyword>
<keyword evidence="10" id="KW-0007">Acetylation</keyword>
<evidence type="ECO:0000256" key="14">
    <source>
        <dbReference type="ARBA" id="ARBA00023310"/>
    </source>
</evidence>
<evidence type="ECO:0000256" key="11">
    <source>
        <dbReference type="ARBA" id="ARBA00023065"/>
    </source>
</evidence>
<comment type="similarity">
    <text evidence="2">Belongs to the ATPase F chain family.</text>
</comment>
<keyword evidence="7" id="KW-0375">Hydrogen ion transport</keyword>
<dbReference type="Pfam" id="PF10206">
    <property type="entry name" value="WRW"/>
    <property type="match status" value="1"/>
</dbReference>
<dbReference type="GO" id="GO:0046933">
    <property type="term" value="F:proton-transporting ATP synthase activity, rotational mechanism"/>
    <property type="evidence" value="ECO:0007669"/>
    <property type="project" value="TreeGrafter"/>
</dbReference>
<keyword evidence="4" id="KW-0138">CF(0)</keyword>
<reference evidence="20" key="3">
    <citation type="submission" date="2025-09" db="UniProtKB">
        <authorList>
            <consortium name="Ensembl"/>
        </authorList>
    </citation>
    <scope>IDENTIFICATION</scope>
</reference>
<sequence>MNQPLQRSVGGEPVCSQGLRPLCSAERETLGVRECTCISDESDGLLEFCDVPLKEKKLLEVKLGELPSWILMRDFTPSGIAGAFQRGYYRYYNKYVNVKKGSIAGLSMVLAAYVFLNYCRSYKELKHERLRKYH</sequence>
<feature type="transmembrane region" description="Helical" evidence="19">
    <location>
        <begin position="101"/>
        <end position="119"/>
    </location>
</feature>
<evidence type="ECO:0000256" key="3">
    <source>
        <dbReference type="ARBA" id="ARBA00022448"/>
    </source>
</evidence>
<evidence type="ECO:0000256" key="7">
    <source>
        <dbReference type="ARBA" id="ARBA00022781"/>
    </source>
</evidence>